<proteinExistence type="predicted"/>
<organism evidence="1">
    <name type="scientific">viral metagenome</name>
    <dbReference type="NCBI Taxonomy" id="1070528"/>
    <lineage>
        <taxon>unclassified sequences</taxon>
        <taxon>metagenomes</taxon>
        <taxon>organismal metagenomes</taxon>
    </lineage>
</organism>
<accession>A0A6C0LWY3</accession>
<reference evidence="1" key="1">
    <citation type="journal article" date="2020" name="Nature">
        <title>Giant virus diversity and host interactions through global metagenomics.</title>
        <authorList>
            <person name="Schulz F."/>
            <person name="Roux S."/>
            <person name="Paez-Espino D."/>
            <person name="Jungbluth S."/>
            <person name="Walsh D.A."/>
            <person name="Denef V.J."/>
            <person name="McMahon K.D."/>
            <person name="Konstantinidis K.T."/>
            <person name="Eloe-Fadrosh E.A."/>
            <person name="Kyrpides N.C."/>
            <person name="Woyke T."/>
        </authorList>
    </citation>
    <scope>NUCLEOTIDE SEQUENCE</scope>
    <source>
        <strain evidence="1">GVMAG-S-1016713-169</strain>
    </source>
</reference>
<dbReference type="AlphaFoldDB" id="A0A6C0LWY3"/>
<name>A0A6C0LWY3_9ZZZZ</name>
<evidence type="ECO:0000313" key="1">
    <source>
        <dbReference type="EMBL" id="QHU34545.1"/>
    </source>
</evidence>
<dbReference type="EMBL" id="MN740574">
    <property type="protein sequence ID" value="QHU34545.1"/>
    <property type="molecule type" value="Genomic_DNA"/>
</dbReference>
<protein>
    <submittedName>
        <fullName evidence="1">Uncharacterized protein</fullName>
    </submittedName>
</protein>
<sequence length="126" mass="14936">MEVLREFKKQMILFFDELIDQFPDEGDLVVARLFISNQVPIVDVMNDFNLRINKDDKRLRKMIAGRRDDFFLKNTLFKSHASNQNHFKKIWCSGVLDEDDKTVIWQWVDTFIFLGDKYAIALNSSN</sequence>